<proteinExistence type="predicted"/>
<sequence>MATLAVEHHPLAQSVSFDTDSLIVELVDGRTISVPLTWFPSLSQATESQLKDWEILGDGEGIHWPQLDEDLSVNGILLGNHGKKITSQ</sequence>
<name>A0ABU7J263_9GAMM</name>
<accession>A0ABU7J263</accession>
<organism evidence="1 2">
    <name type="scientific">Alkalimonas cellulosilytica</name>
    <dbReference type="NCBI Taxonomy" id="3058395"/>
    <lineage>
        <taxon>Bacteria</taxon>
        <taxon>Pseudomonadati</taxon>
        <taxon>Pseudomonadota</taxon>
        <taxon>Gammaproteobacteria</taxon>
        <taxon>Alkalimonas</taxon>
    </lineage>
</organism>
<dbReference type="Gene3D" id="3.30.2020.40">
    <property type="entry name" value="Uncharacterised protein PF10387, DUF2442"/>
    <property type="match status" value="1"/>
</dbReference>
<dbReference type="Pfam" id="PF10387">
    <property type="entry name" value="DUF2442"/>
    <property type="match status" value="1"/>
</dbReference>
<dbReference type="Proteomes" id="UP001336314">
    <property type="component" value="Unassembled WGS sequence"/>
</dbReference>
<evidence type="ECO:0000313" key="1">
    <source>
        <dbReference type="EMBL" id="MEE2000561.1"/>
    </source>
</evidence>
<gene>
    <name evidence="1" type="ORF">QWY20_03780</name>
</gene>
<evidence type="ECO:0000313" key="2">
    <source>
        <dbReference type="Proteomes" id="UP001336314"/>
    </source>
</evidence>
<keyword evidence="2" id="KW-1185">Reference proteome</keyword>
<dbReference type="EMBL" id="JAUHLI010000003">
    <property type="protein sequence ID" value="MEE2000561.1"/>
    <property type="molecule type" value="Genomic_DNA"/>
</dbReference>
<comment type="caution">
    <text evidence="1">The sequence shown here is derived from an EMBL/GenBank/DDBJ whole genome shotgun (WGS) entry which is preliminary data.</text>
</comment>
<protein>
    <submittedName>
        <fullName evidence="1">DUF2442 domain-containing protein</fullName>
    </submittedName>
</protein>
<reference evidence="1 2" key="1">
    <citation type="submission" date="2023-07" db="EMBL/GenBank/DDBJ databases">
        <title>Alkalimonas sp., MEB108 novel, alkaliphilic bacterium isolated from Lonar Lake, India.</title>
        <authorList>
            <person name="Joshi A."/>
            <person name="Thite S."/>
        </authorList>
    </citation>
    <scope>NUCLEOTIDE SEQUENCE [LARGE SCALE GENOMIC DNA]</scope>
    <source>
        <strain evidence="1 2">MEB108</strain>
    </source>
</reference>
<dbReference type="RefSeq" id="WP_330127706.1">
    <property type="nucleotide sequence ID" value="NZ_JAUHLI010000003.1"/>
</dbReference>
<dbReference type="InterPro" id="IPR018841">
    <property type="entry name" value="DUF2442"/>
</dbReference>